<evidence type="ECO:0000313" key="11">
    <source>
        <dbReference type="EMBL" id="KAF2175712.1"/>
    </source>
</evidence>
<dbReference type="PROSITE" id="PS50929">
    <property type="entry name" value="ABC_TM1F"/>
    <property type="match status" value="2"/>
</dbReference>
<dbReference type="Gene3D" id="3.40.50.300">
    <property type="entry name" value="P-loop containing nucleotide triphosphate hydrolases"/>
    <property type="match status" value="2"/>
</dbReference>
<evidence type="ECO:0000259" key="10">
    <source>
        <dbReference type="PROSITE" id="PS50929"/>
    </source>
</evidence>
<dbReference type="InterPro" id="IPR027417">
    <property type="entry name" value="P-loop_NTPase"/>
</dbReference>
<dbReference type="InterPro" id="IPR036640">
    <property type="entry name" value="ABC1_TM_sf"/>
</dbReference>
<dbReference type="GO" id="GO:0005524">
    <property type="term" value="F:ATP binding"/>
    <property type="evidence" value="ECO:0007669"/>
    <property type="project" value="UniProtKB-KW"/>
</dbReference>
<dbReference type="InterPro" id="IPR003439">
    <property type="entry name" value="ABC_transporter-like_ATP-bd"/>
</dbReference>
<feature type="transmembrane region" description="Helical" evidence="8">
    <location>
        <begin position="178"/>
        <end position="196"/>
    </location>
</feature>
<proteinExistence type="predicted"/>
<evidence type="ECO:0000256" key="7">
    <source>
        <dbReference type="SAM" id="MobiDB-lite"/>
    </source>
</evidence>
<dbReference type="GO" id="GO:0016020">
    <property type="term" value="C:membrane"/>
    <property type="evidence" value="ECO:0007669"/>
    <property type="project" value="UniProtKB-SubCell"/>
</dbReference>
<keyword evidence="2 8" id="KW-0812">Transmembrane</keyword>
<dbReference type="GO" id="GO:0016887">
    <property type="term" value="F:ATP hydrolysis activity"/>
    <property type="evidence" value="ECO:0007669"/>
    <property type="project" value="InterPro"/>
</dbReference>
<dbReference type="InterPro" id="IPR003593">
    <property type="entry name" value="AAA+_ATPase"/>
</dbReference>
<reference evidence="11" key="1">
    <citation type="journal article" date="2020" name="Stud. Mycol.">
        <title>101 Dothideomycetes genomes: a test case for predicting lifestyles and emergence of pathogens.</title>
        <authorList>
            <person name="Haridas S."/>
            <person name="Albert R."/>
            <person name="Binder M."/>
            <person name="Bloem J."/>
            <person name="Labutti K."/>
            <person name="Salamov A."/>
            <person name="Andreopoulos B."/>
            <person name="Baker S."/>
            <person name="Barry K."/>
            <person name="Bills G."/>
            <person name="Bluhm B."/>
            <person name="Cannon C."/>
            <person name="Castanera R."/>
            <person name="Culley D."/>
            <person name="Daum C."/>
            <person name="Ezra D."/>
            <person name="Gonzalez J."/>
            <person name="Henrissat B."/>
            <person name="Kuo A."/>
            <person name="Liang C."/>
            <person name="Lipzen A."/>
            <person name="Lutzoni F."/>
            <person name="Magnuson J."/>
            <person name="Mondo S."/>
            <person name="Nolan M."/>
            <person name="Ohm R."/>
            <person name="Pangilinan J."/>
            <person name="Park H.-J."/>
            <person name="Ramirez L."/>
            <person name="Alfaro M."/>
            <person name="Sun H."/>
            <person name="Tritt A."/>
            <person name="Yoshinaga Y."/>
            <person name="Zwiers L.-H."/>
            <person name="Turgeon B."/>
            <person name="Goodwin S."/>
            <person name="Spatafora J."/>
            <person name="Crous P."/>
            <person name="Grigoriev I."/>
        </authorList>
    </citation>
    <scope>NUCLEOTIDE SEQUENCE</scope>
    <source>
        <strain evidence="11">CBS 207.26</strain>
    </source>
</reference>
<dbReference type="Gene3D" id="1.20.1560.10">
    <property type="entry name" value="ABC transporter type 1, transmembrane domain"/>
    <property type="match status" value="1"/>
</dbReference>
<name>A0A6A6DBM0_9PEZI</name>
<evidence type="ECO:0000256" key="1">
    <source>
        <dbReference type="ARBA" id="ARBA00004141"/>
    </source>
</evidence>
<feature type="transmembrane region" description="Helical" evidence="8">
    <location>
        <begin position="202"/>
        <end position="220"/>
    </location>
</feature>
<dbReference type="CDD" id="cd18577">
    <property type="entry name" value="ABC_6TM_Pgp_ABCB1_D1_like"/>
    <property type="match status" value="1"/>
</dbReference>
<sequence length="1012" mass="112259">MVTSQDAAPAQSEKDISEQEKSPPSSLSDEEKQIIEKQIPVPGLKVGYFSLFRYANRKQALIMLMSMIAAIALVYGNFAGSFTRFSADSVAQEHFRNQIQTFALYFIYFGIASFVTVYISIIGLCYRGERITQQIRERYFRAIFKQNIAFFDFLGSGEITTRTSSDMNLVQNGVGQKVALFVSGTSMFISALVVGFVRSWKLTLIMLSATVTIVLVMGANEKQMKINQTRSIDEYATARSLAEEVLSSARNITAFRTQKRLQRKYDTFLQRASKFDFKGKIWLSLMIAGNRFLHSGELDVAQILTVIMAAMIAGVSIGRYQATAAATKVFHTIERESPIDPETDDGQKPERYVRNIEFKDIKHIYPSRVDTTVPDDFSFKIPAGKMTALVGASGSGKSTIFGLLERFYLPMSGQVFLDGNDICTLNSKWLRRRWPSISHGLIGSEYEDAKEDVKTELIQNAARIANAYDFINDLSEKFQTKAEERGNLLSCGQKQRITISRAVVSDPKIMLLDEATASLDTKSESAIQEALDRASEDNIVVITKGKIVEQGTRKELLGLHSVYHSPMTALDGEDIRGDAEKKNLIRTTTTKEASIKPSKTHNEEEYSTWRLDSSGIFLGNSINALRSPETTTGGHSLSFWCYMFLLLGMATSIFYLFQAFGSILRQDIEFFDGDEVTSGSLAMFLSSEANRLAGLSGSTLGTVVTSAVTVFGATAVGCAFGWKLALVCTSTIPILLGCGYFRFHALIRMEKRMKKTTDAASFACEAASFHPDQAAGNLRSTNFSAIVYALSQSLTLFIMALVFWYGGTLILHQEYTVVQFFVCFASIINGAQLAGAIFSFAPGMGEARSAAKLLKSFLNCVDRLEGKVELQSVRFTYAGRPDHTVLRGVSLTAEPGQFIALNLMDLKECNIQDHRSKLAIVSQETTLYTETIRGNILADKEDVDDEAIVQASNDANIYEFIMSLPDGVKTLFDDIYVFDQGKIVERGRHEELMGRRGGYWELAKLQAMSAPQ</sequence>
<feature type="transmembrane region" description="Helical" evidence="8">
    <location>
        <begin position="817"/>
        <end position="841"/>
    </location>
</feature>
<keyword evidence="12" id="KW-1185">Reference proteome</keyword>
<feature type="transmembrane region" description="Helical" evidence="8">
    <location>
        <begin position="637"/>
        <end position="657"/>
    </location>
</feature>
<protein>
    <recommendedName>
        <fullName evidence="13">P-loop containing nucleoside triphosphate hydrolase protein</fullName>
    </recommendedName>
</protein>
<accession>A0A6A6DBM0</accession>
<dbReference type="SUPFAM" id="SSF52540">
    <property type="entry name" value="P-loop containing nucleoside triphosphate hydrolases"/>
    <property type="match status" value="2"/>
</dbReference>
<feature type="domain" description="ABC transmembrane type-1" evidence="10">
    <location>
        <begin position="88"/>
        <end position="293"/>
    </location>
</feature>
<gene>
    <name evidence="11" type="ORF">K469DRAFT_723836</name>
</gene>
<keyword evidence="5 8" id="KW-1133">Transmembrane helix</keyword>
<feature type="domain" description="ABC transmembrane type-1" evidence="10">
    <location>
        <begin position="639"/>
        <end position="846"/>
    </location>
</feature>
<dbReference type="InterPro" id="IPR039421">
    <property type="entry name" value="Type_1_exporter"/>
</dbReference>
<dbReference type="InterPro" id="IPR011527">
    <property type="entry name" value="ABC1_TM_dom"/>
</dbReference>
<evidence type="ECO:0008006" key="13">
    <source>
        <dbReference type="Google" id="ProtNLM"/>
    </source>
</evidence>
<feature type="transmembrane region" description="Helical" evidence="8">
    <location>
        <begin position="102"/>
        <end position="126"/>
    </location>
</feature>
<evidence type="ECO:0000256" key="2">
    <source>
        <dbReference type="ARBA" id="ARBA00022692"/>
    </source>
</evidence>
<dbReference type="Proteomes" id="UP000800200">
    <property type="component" value="Unassembled WGS sequence"/>
</dbReference>
<comment type="subcellular location">
    <subcellularLocation>
        <location evidence="1">Membrane</location>
        <topology evidence="1">Multi-pass membrane protein</topology>
    </subcellularLocation>
</comment>
<dbReference type="EMBL" id="ML994726">
    <property type="protein sequence ID" value="KAF2175712.1"/>
    <property type="molecule type" value="Genomic_DNA"/>
</dbReference>
<dbReference type="PANTHER" id="PTHR43394:SF1">
    <property type="entry name" value="ATP-BINDING CASSETTE SUB-FAMILY B MEMBER 10, MITOCHONDRIAL"/>
    <property type="match status" value="1"/>
</dbReference>
<feature type="transmembrane region" description="Helical" evidence="8">
    <location>
        <begin position="785"/>
        <end position="805"/>
    </location>
</feature>
<feature type="compositionally biased region" description="Basic and acidic residues" evidence="7">
    <location>
        <begin position="12"/>
        <end position="21"/>
    </location>
</feature>
<feature type="transmembrane region" description="Helical" evidence="8">
    <location>
        <begin position="60"/>
        <end position="82"/>
    </location>
</feature>
<evidence type="ECO:0000259" key="9">
    <source>
        <dbReference type="PROSITE" id="PS50893"/>
    </source>
</evidence>
<dbReference type="Pfam" id="PF00664">
    <property type="entry name" value="ABC_membrane"/>
    <property type="match status" value="3"/>
</dbReference>
<feature type="transmembrane region" description="Helical" evidence="8">
    <location>
        <begin position="300"/>
        <end position="320"/>
    </location>
</feature>
<organism evidence="11 12">
    <name type="scientific">Zopfia rhizophila CBS 207.26</name>
    <dbReference type="NCBI Taxonomy" id="1314779"/>
    <lineage>
        <taxon>Eukaryota</taxon>
        <taxon>Fungi</taxon>
        <taxon>Dikarya</taxon>
        <taxon>Ascomycota</taxon>
        <taxon>Pezizomycotina</taxon>
        <taxon>Dothideomycetes</taxon>
        <taxon>Dothideomycetes incertae sedis</taxon>
        <taxon>Zopfiaceae</taxon>
        <taxon>Zopfia</taxon>
    </lineage>
</organism>
<feature type="region of interest" description="Disordered" evidence="7">
    <location>
        <begin position="1"/>
        <end position="31"/>
    </location>
</feature>
<dbReference type="SUPFAM" id="SSF90123">
    <property type="entry name" value="ABC transporter transmembrane region"/>
    <property type="match status" value="2"/>
</dbReference>
<dbReference type="SMART" id="SM00382">
    <property type="entry name" value="AAA"/>
    <property type="match status" value="1"/>
</dbReference>
<keyword evidence="3" id="KW-0547">Nucleotide-binding</keyword>
<evidence type="ECO:0000256" key="8">
    <source>
        <dbReference type="SAM" id="Phobius"/>
    </source>
</evidence>
<keyword evidence="4" id="KW-0067">ATP-binding</keyword>
<keyword evidence="6 8" id="KW-0472">Membrane</keyword>
<evidence type="ECO:0000256" key="3">
    <source>
        <dbReference type="ARBA" id="ARBA00022741"/>
    </source>
</evidence>
<evidence type="ECO:0000256" key="4">
    <source>
        <dbReference type="ARBA" id="ARBA00022840"/>
    </source>
</evidence>
<dbReference type="OrthoDB" id="6500128at2759"/>
<evidence type="ECO:0000256" key="5">
    <source>
        <dbReference type="ARBA" id="ARBA00022989"/>
    </source>
</evidence>
<dbReference type="CDD" id="cd18578">
    <property type="entry name" value="ABC_6TM_Pgp_ABCB1_D2_like"/>
    <property type="match status" value="1"/>
</dbReference>
<dbReference type="GO" id="GO:0015421">
    <property type="term" value="F:ABC-type oligopeptide transporter activity"/>
    <property type="evidence" value="ECO:0007669"/>
    <property type="project" value="TreeGrafter"/>
</dbReference>
<feature type="transmembrane region" description="Helical" evidence="8">
    <location>
        <begin position="692"/>
        <end position="716"/>
    </location>
</feature>
<dbReference type="AlphaFoldDB" id="A0A6A6DBM0"/>
<dbReference type="PROSITE" id="PS50893">
    <property type="entry name" value="ABC_TRANSPORTER_2"/>
    <property type="match status" value="1"/>
</dbReference>
<evidence type="ECO:0000256" key="6">
    <source>
        <dbReference type="ARBA" id="ARBA00023136"/>
    </source>
</evidence>
<feature type="transmembrane region" description="Helical" evidence="8">
    <location>
        <begin position="722"/>
        <end position="743"/>
    </location>
</feature>
<dbReference type="Pfam" id="PF00005">
    <property type="entry name" value="ABC_tran"/>
    <property type="match status" value="1"/>
</dbReference>
<feature type="domain" description="ABC transporter" evidence="9">
    <location>
        <begin position="356"/>
        <end position="595"/>
    </location>
</feature>
<evidence type="ECO:0000313" key="12">
    <source>
        <dbReference type="Proteomes" id="UP000800200"/>
    </source>
</evidence>
<dbReference type="PANTHER" id="PTHR43394">
    <property type="entry name" value="ATP-DEPENDENT PERMEASE MDL1, MITOCHONDRIAL"/>
    <property type="match status" value="1"/>
</dbReference>